<keyword evidence="5" id="KW-1185">Reference proteome</keyword>
<dbReference type="Proteomes" id="UP000193218">
    <property type="component" value="Unassembled WGS sequence"/>
</dbReference>
<proteinExistence type="predicted"/>
<keyword evidence="1" id="KW-0521">NADP</keyword>
<dbReference type="EMBL" id="NBSH01000004">
    <property type="protein sequence ID" value="ORX38415.1"/>
    <property type="molecule type" value="Genomic_DNA"/>
</dbReference>
<dbReference type="InParanoid" id="A0A1Y1UMQ5"/>
<dbReference type="OrthoDB" id="5283654at2759"/>
<evidence type="ECO:0008006" key="6">
    <source>
        <dbReference type="Google" id="ProtNLM"/>
    </source>
</evidence>
<dbReference type="Gene3D" id="3.40.50.720">
    <property type="entry name" value="NAD(P)-binding Rossmann-like Domain"/>
    <property type="match status" value="1"/>
</dbReference>
<evidence type="ECO:0000256" key="3">
    <source>
        <dbReference type="SAM" id="MobiDB-lite"/>
    </source>
</evidence>
<dbReference type="PANTHER" id="PTHR47706:SF9">
    <property type="entry name" value="NMRA-LIKE DOMAIN-CONTAINING PROTEIN-RELATED"/>
    <property type="match status" value="1"/>
</dbReference>
<evidence type="ECO:0000313" key="4">
    <source>
        <dbReference type="EMBL" id="ORX38415.1"/>
    </source>
</evidence>
<sequence length="341" mass="38685">MMYAMDRSSQRTLESPDYKKMTDREHSSSTICSPRLNSSSYSHPVIPNMVVTIGLYNHNGMIGSQILKHLLTRAQQGSIRLVVLHRRTSNTNSIPEHANIEKRVVDLETPDKKLNEKSVKGIHVLISAASNKDRIGRAELVETLASSDDLITFVPTDYGLVWTNYLPKWLNLGFVKGKAMLDERAKSLGINLTNFRSGCQTPWMFTRDHGDFGINVKGNYLIRYGDTMQKRLPITSPAWLGEKVAEIVSSHDPHQLADRSFSLVETWATGNEIKEAFTRIHGKEPAVQEIDEQHFQEKMDKGISESMGAGIWLKWRDNNWEFDGEMINGTRSVEELAREQL</sequence>
<dbReference type="RefSeq" id="XP_021872337.1">
    <property type="nucleotide sequence ID" value="XM_022015320.1"/>
</dbReference>
<dbReference type="AlphaFoldDB" id="A0A1Y1UMQ5"/>
<evidence type="ECO:0000313" key="5">
    <source>
        <dbReference type="Proteomes" id="UP000193218"/>
    </source>
</evidence>
<dbReference type="InterPro" id="IPR051609">
    <property type="entry name" value="NmrA/Isoflavone_reductase-like"/>
</dbReference>
<dbReference type="SUPFAM" id="SSF51735">
    <property type="entry name" value="NAD(P)-binding Rossmann-fold domains"/>
    <property type="match status" value="1"/>
</dbReference>
<keyword evidence="2" id="KW-0560">Oxidoreductase</keyword>
<dbReference type="GO" id="GO:0016491">
    <property type="term" value="F:oxidoreductase activity"/>
    <property type="evidence" value="ECO:0007669"/>
    <property type="project" value="UniProtKB-KW"/>
</dbReference>
<name>A0A1Y1UMQ5_9TREE</name>
<evidence type="ECO:0000256" key="2">
    <source>
        <dbReference type="ARBA" id="ARBA00023002"/>
    </source>
</evidence>
<dbReference type="PANTHER" id="PTHR47706">
    <property type="entry name" value="NMRA-LIKE FAMILY PROTEIN"/>
    <property type="match status" value="1"/>
</dbReference>
<protein>
    <recommendedName>
        <fullName evidence="6">NmrA-like domain-containing protein</fullName>
    </recommendedName>
</protein>
<accession>A0A1Y1UMQ5</accession>
<feature type="compositionally biased region" description="Basic and acidic residues" evidence="3">
    <location>
        <begin position="14"/>
        <end position="27"/>
    </location>
</feature>
<dbReference type="InterPro" id="IPR036291">
    <property type="entry name" value="NAD(P)-bd_dom_sf"/>
</dbReference>
<feature type="region of interest" description="Disordered" evidence="3">
    <location>
        <begin position="1"/>
        <end position="35"/>
    </location>
</feature>
<reference evidence="4 5" key="1">
    <citation type="submission" date="2017-03" db="EMBL/GenBank/DDBJ databases">
        <title>Widespread Adenine N6-methylation of Active Genes in Fungi.</title>
        <authorList>
            <consortium name="DOE Joint Genome Institute"/>
            <person name="Mondo S.J."/>
            <person name="Dannebaum R.O."/>
            <person name="Kuo R.C."/>
            <person name="Louie K.B."/>
            <person name="Bewick A.J."/>
            <person name="Labutti K."/>
            <person name="Haridas S."/>
            <person name="Kuo A."/>
            <person name="Salamov A."/>
            <person name="Ahrendt S.R."/>
            <person name="Lau R."/>
            <person name="Bowen B.P."/>
            <person name="Lipzen A."/>
            <person name="Sullivan W."/>
            <person name="Andreopoulos W.B."/>
            <person name="Clum A."/>
            <person name="Lindquist E."/>
            <person name="Daum C."/>
            <person name="Northen T.R."/>
            <person name="Ramamoorthy G."/>
            <person name="Schmitz R.J."/>
            <person name="Gryganskyi A."/>
            <person name="Culley D."/>
            <person name="Magnuson J."/>
            <person name="James T.Y."/>
            <person name="O'Malley M.A."/>
            <person name="Stajich J.E."/>
            <person name="Spatafora J.W."/>
            <person name="Visel A."/>
            <person name="Grigoriev I.V."/>
        </authorList>
    </citation>
    <scope>NUCLEOTIDE SEQUENCE [LARGE SCALE GENOMIC DNA]</scope>
    <source>
        <strain evidence="4 5">NRRL Y-17943</strain>
    </source>
</reference>
<evidence type="ECO:0000256" key="1">
    <source>
        <dbReference type="ARBA" id="ARBA00022857"/>
    </source>
</evidence>
<comment type="caution">
    <text evidence="4">The sequence shown here is derived from an EMBL/GenBank/DDBJ whole genome shotgun (WGS) entry which is preliminary data.</text>
</comment>
<organism evidence="4 5">
    <name type="scientific">Kockovaella imperatae</name>
    <dbReference type="NCBI Taxonomy" id="4999"/>
    <lineage>
        <taxon>Eukaryota</taxon>
        <taxon>Fungi</taxon>
        <taxon>Dikarya</taxon>
        <taxon>Basidiomycota</taxon>
        <taxon>Agaricomycotina</taxon>
        <taxon>Tremellomycetes</taxon>
        <taxon>Tremellales</taxon>
        <taxon>Cuniculitremaceae</taxon>
        <taxon>Kockovaella</taxon>
    </lineage>
</organism>
<dbReference type="GeneID" id="33557128"/>
<dbReference type="STRING" id="4999.A0A1Y1UMQ5"/>
<gene>
    <name evidence="4" type="ORF">BD324DRAFT_620773</name>
</gene>